<comment type="subcellular location">
    <subcellularLocation>
        <location evidence="1 6">Cell membrane</location>
        <topology evidence="1 6">Multi-pass membrane protein</topology>
    </subcellularLocation>
</comment>
<sequence>MSKIPAIIFRLTAFFILLALLVKPEWFEKFFTPFAQEGMPIIYNQNSLAGLALAHMQLVGVSLVLSILIGVGAGFFVTRSSGAEFLPLSRAIAHIGQTFPPVAVLALAVSAVGFGFYPSLIALTLYGLLPIFENTVVGLKSIPDGVLDAAKGMGMSSSQLLWQVECPLALPLIIEGIKTAAVINIGTATIGATVAAQCLGEVIMAGILVNNTAYVLQGGLIVGLIAVLVYDGLNMLQRRLVINSHAK</sequence>
<reference evidence="8 9" key="1">
    <citation type="submission" date="2019-03" db="EMBL/GenBank/DDBJ databases">
        <title>Genomic Encyclopedia of Type Strains, Phase IV (KMG-IV): sequencing the most valuable type-strain genomes for metagenomic binning, comparative biology and taxonomic classification.</title>
        <authorList>
            <person name="Goeker M."/>
        </authorList>
    </citation>
    <scope>NUCLEOTIDE SEQUENCE [LARGE SCALE GENOMIC DNA]</scope>
    <source>
        <strain evidence="8 9">DSM 102852</strain>
    </source>
</reference>
<proteinExistence type="inferred from homology"/>
<dbReference type="Pfam" id="PF00528">
    <property type="entry name" value="BPD_transp_1"/>
    <property type="match status" value="1"/>
</dbReference>
<evidence type="ECO:0000313" key="9">
    <source>
        <dbReference type="Proteomes" id="UP000294480"/>
    </source>
</evidence>
<evidence type="ECO:0000256" key="1">
    <source>
        <dbReference type="ARBA" id="ARBA00004651"/>
    </source>
</evidence>
<evidence type="ECO:0000256" key="3">
    <source>
        <dbReference type="ARBA" id="ARBA00022692"/>
    </source>
</evidence>
<organism evidence="8 9">
    <name type="scientific">Hydromonas duriensis</name>
    <dbReference type="NCBI Taxonomy" id="1527608"/>
    <lineage>
        <taxon>Bacteria</taxon>
        <taxon>Pseudomonadati</taxon>
        <taxon>Pseudomonadota</taxon>
        <taxon>Betaproteobacteria</taxon>
        <taxon>Burkholderiales</taxon>
        <taxon>Burkholderiaceae</taxon>
        <taxon>Hydromonas</taxon>
    </lineage>
</organism>
<keyword evidence="5 6" id="KW-0472">Membrane</keyword>
<dbReference type="Proteomes" id="UP000294480">
    <property type="component" value="Unassembled WGS sequence"/>
</dbReference>
<evidence type="ECO:0000256" key="4">
    <source>
        <dbReference type="ARBA" id="ARBA00022989"/>
    </source>
</evidence>
<comment type="similarity">
    <text evidence="6">Belongs to the binding-protein-dependent transport system permease family.</text>
</comment>
<dbReference type="Gene3D" id="1.10.3720.10">
    <property type="entry name" value="MetI-like"/>
    <property type="match status" value="1"/>
</dbReference>
<dbReference type="GO" id="GO:0005886">
    <property type="term" value="C:plasma membrane"/>
    <property type="evidence" value="ECO:0007669"/>
    <property type="project" value="UniProtKB-SubCell"/>
</dbReference>
<dbReference type="EMBL" id="SNZE01000002">
    <property type="protein sequence ID" value="TDR32795.1"/>
    <property type="molecule type" value="Genomic_DNA"/>
</dbReference>
<evidence type="ECO:0000256" key="5">
    <source>
        <dbReference type="ARBA" id="ARBA00023136"/>
    </source>
</evidence>
<dbReference type="InterPro" id="IPR035906">
    <property type="entry name" value="MetI-like_sf"/>
</dbReference>
<keyword evidence="4 6" id="KW-1133">Transmembrane helix</keyword>
<protein>
    <submittedName>
        <fullName evidence="8">Osmoprotectant transport system permease protein</fullName>
    </submittedName>
</protein>
<dbReference type="InterPro" id="IPR051204">
    <property type="entry name" value="ABC_transp_perm/SBD"/>
</dbReference>
<dbReference type="SUPFAM" id="SSF161098">
    <property type="entry name" value="MetI-like"/>
    <property type="match status" value="1"/>
</dbReference>
<evidence type="ECO:0000313" key="8">
    <source>
        <dbReference type="EMBL" id="TDR32795.1"/>
    </source>
</evidence>
<feature type="transmembrane region" description="Helical" evidence="6">
    <location>
        <begin position="51"/>
        <end position="78"/>
    </location>
</feature>
<dbReference type="OrthoDB" id="9801163at2"/>
<comment type="caution">
    <text evidence="8">The sequence shown here is derived from an EMBL/GenBank/DDBJ whole genome shotgun (WGS) entry which is preliminary data.</text>
</comment>
<feature type="domain" description="ABC transmembrane type-1" evidence="7">
    <location>
        <begin position="52"/>
        <end position="237"/>
    </location>
</feature>
<gene>
    <name evidence="8" type="ORF">DFR44_10294</name>
</gene>
<dbReference type="InterPro" id="IPR000515">
    <property type="entry name" value="MetI-like"/>
</dbReference>
<accession>A0A4R6YB93</accession>
<dbReference type="RefSeq" id="WP_133618972.1">
    <property type="nucleotide sequence ID" value="NZ_SNZE01000002.1"/>
</dbReference>
<dbReference type="GO" id="GO:0055085">
    <property type="term" value="P:transmembrane transport"/>
    <property type="evidence" value="ECO:0007669"/>
    <property type="project" value="InterPro"/>
</dbReference>
<feature type="transmembrane region" description="Helical" evidence="6">
    <location>
        <begin position="214"/>
        <end position="233"/>
    </location>
</feature>
<dbReference type="PANTHER" id="PTHR30177">
    <property type="entry name" value="GLYCINE BETAINE/L-PROLINE TRANSPORT SYSTEM PERMEASE PROTEIN PROW"/>
    <property type="match status" value="1"/>
</dbReference>
<keyword evidence="3 6" id="KW-0812">Transmembrane</keyword>
<dbReference type="AlphaFoldDB" id="A0A4R6YB93"/>
<evidence type="ECO:0000259" key="7">
    <source>
        <dbReference type="PROSITE" id="PS50928"/>
    </source>
</evidence>
<keyword evidence="9" id="KW-1185">Reference proteome</keyword>
<dbReference type="CDD" id="cd06261">
    <property type="entry name" value="TM_PBP2"/>
    <property type="match status" value="1"/>
</dbReference>
<evidence type="ECO:0000256" key="6">
    <source>
        <dbReference type="RuleBase" id="RU363032"/>
    </source>
</evidence>
<dbReference type="PROSITE" id="PS50928">
    <property type="entry name" value="ABC_TM1"/>
    <property type="match status" value="1"/>
</dbReference>
<feature type="transmembrane region" description="Helical" evidence="6">
    <location>
        <begin position="99"/>
        <end position="129"/>
    </location>
</feature>
<dbReference type="PANTHER" id="PTHR30177:SF32">
    <property type="entry name" value="GLYCINE BETAINE UPTAKE SYSTEM PERMEASE PROTEIN YEHW"/>
    <property type="match status" value="1"/>
</dbReference>
<keyword evidence="2 6" id="KW-0813">Transport</keyword>
<evidence type="ECO:0000256" key="2">
    <source>
        <dbReference type="ARBA" id="ARBA00022448"/>
    </source>
</evidence>
<name>A0A4R6YB93_9BURK</name>